<dbReference type="PANTHER" id="PTHR11241">
    <property type="entry name" value="DEOXYURIDINE 5'-TRIPHOSPHATE NUCLEOTIDOHYDROLASE"/>
    <property type="match status" value="1"/>
</dbReference>
<dbReference type="Proteomes" id="UP001281410">
    <property type="component" value="Unassembled WGS sequence"/>
</dbReference>
<organism evidence="6 7">
    <name type="scientific">Dipteronia sinensis</name>
    <dbReference type="NCBI Taxonomy" id="43782"/>
    <lineage>
        <taxon>Eukaryota</taxon>
        <taxon>Viridiplantae</taxon>
        <taxon>Streptophyta</taxon>
        <taxon>Embryophyta</taxon>
        <taxon>Tracheophyta</taxon>
        <taxon>Spermatophyta</taxon>
        <taxon>Magnoliopsida</taxon>
        <taxon>eudicotyledons</taxon>
        <taxon>Gunneridae</taxon>
        <taxon>Pentapetalae</taxon>
        <taxon>rosids</taxon>
        <taxon>malvids</taxon>
        <taxon>Sapindales</taxon>
        <taxon>Sapindaceae</taxon>
        <taxon>Hippocastanoideae</taxon>
        <taxon>Acereae</taxon>
        <taxon>Dipteronia</taxon>
    </lineage>
</organism>
<evidence type="ECO:0000256" key="1">
    <source>
        <dbReference type="ARBA" id="ARBA00005142"/>
    </source>
</evidence>
<evidence type="ECO:0000256" key="2">
    <source>
        <dbReference type="ARBA" id="ARBA00006581"/>
    </source>
</evidence>
<feature type="non-terminal residue" evidence="6">
    <location>
        <position position="1"/>
    </location>
</feature>
<evidence type="ECO:0000259" key="5">
    <source>
        <dbReference type="Pfam" id="PF00692"/>
    </source>
</evidence>
<dbReference type="EMBL" id="JANJYJ010000008">
    <property type="protein sequence ID" value="KAK3193187.1"/>
    <property type="molecule type" value="Genomic_DNA"/>
</dbReference>
<name>A0AAE0DW38_9ROSI</name>
<accession>A0AAE0DW38</accession>
<comment type="pathway">
    <text evidence="1">Pyrimidine metabolism; dUMP biosynthesis; dUMP from dCTP (dUTP route): step 2/2.</text>
</comment>
<gene>
    <name evidence="6" type="ORF">Dsin_024497</name>
</gene>
<feature type="domain" description="dUTPase-like" evidence="5">
    <location>
        <begin position="1"/>
        <end position="41"/>
    </location>
</feature>
<dbReference type="PANTHER" id="PTHR11241:SF0">
    <property type="entry name" value="DEOXYURIDINE 5'-TRIPHOSPHATE NUCLEOTIDOHYDROLASE"/>
    <property type="match status" value="1"/>
</dbReference>
<evidence type="ECO:0000313" key="6">
    <source>
        <dbReference type="EMBL" id="KAK3193187.1"/>
    </source>
</evidence>
<dbReference type="EC" id="3.6.1.23" evidence="3"/>
<keyword evidence="7" id="KW-1185">Reference proteome</keyword>
<dbReference type="InterPro" id="IPR029054">
    <property type="entry name" value="dUTPase-like"/>
</dbReference>
<dbReference type="SUPFAM" id="SSF51283">
    <property type="entry name" value="dUTPase-like"/>
    <property type="match status" value="1"/>
</dbReference>
<dbReference type="GO" id="GO:0046081">
    <property type="term" value="P:dUTP catabolic process"/>
    <property type="evidence" value="ECO:0007669"/>
    <property type="project" value="InterPro"/>
</dbReference>
<dbReference type="GO" id="GO:0006226">
    <property type="term" value="P:dUMP biosynthetic process"/>
    <property type="evidence" value="ECO:0007669"/>
    <property type="project" value="InterPro"/>
</dbReference>
<dbReference type="Gene3D" id="2.70.40.10">
    <property type="match status" value="1"/>
</dbReference>
<dbReference type="InterPro" id="IPR008181">
    <property type="entry name" value="dUTPase"/>
</dbReference>
<dbReference type="Pfam" id="PF00692">
    <property type="entry name" value="dUTPase"/>
    <property type="match status" value="1"/>
</dbReference>
<keyword evidence="4" id="KW-0546">Nucleotide metabolism</keyword>
<evidence type="ECO:0000256" key="3">
    <source>
        <dbReference type="ARBA" id="ARBA00012379"/>
    </source>
</evidence>
<evidence type="ECO:0000256" key="4">
    <source>
        <dbReference type="ARBA" id="ARBA00023080"/>
    </source>
</evidence>
<proteinExistence type="inferred from homology"/>
<comment type="similarity">
    <text evidence="2">Belongs to the dUTPase family.</text>
</comment>
<sequence>PSSGLAWKHSIDVGAGVIDADYKGPMGVSLFNDRIVQLIIERVMSSIVLEVEDFEPPTTLSGIYPYGQG</sequence>
<protein>
    <recommendedName>
        <fullName evidence="3">dUTP diphosphatase</fullName>
        <ecNumber evidence="3">3.6.1.23</ecNumber>
    </recommendedName>
</protein>
<dbReference type="GO" id="GO:0000287">
    <property type="term" value="F:magnesium ion binding"/>
    <property type="evidence" value="ECO:0007669"/>
    <property type="project" value="InterPro"/>
</dbReference>
<comment type="caution">
    <text evidence="6">The sequence shown here is derived from an EMBL/GenBank/DDBJ whole genome shotgun (WGS) entry which is preliminary data.</text>
</comment>
<evidence type="ECO:0000313" key="7">
    <source>
        <dbReference type="Proteomes" id="UP001281410"/>
    </source>
</evidence>
<dbReference type="InterPro" id="IPR036157">
    <property type="entry name" value="dUTPase-like_sf"/>
</dbReference>
<dbReference type="GO" id="GO:0004170">
    <property type="term" value="F:dUTP diphosphatase activity"/>
    <property type="evidence" value="ECO:0007669"/>
    <property type="project" value="UniProtKB-EC"/>
</dbReference>
<reference evidence="6" key="1">
    <citation type="journal article" date="2023" name="Plant J.">
        <title>Genome sequences and population genomics provide insights into the demographic history, inbreeding, and mutation load of two 'living fossil' tree species of Dipteronia.</title>
        <authorList>
            <person name="Feng Y."/>
            <person name="Comes H.P."/>
            <person name="Chen J."/>
            <person name="Zhu S."/>
            <person name="Lu R."/>
            <person name="Zhang X."/>
            <person name="Li P."/>
            <person name="Qiu J."/>
            <person name="Olsen K.M."/>
            <person name="Qiu Y."/>
        </authorList>
    </citation>
    <scope>NUCLEOTIDE SEQUENCE</scope>
    <source>
        <strain evidence="6">NBL</strain>
    </source>
</reference>
<dbReference type="AlphaFoldDB" id="A0AAE0DW38"/>